<feature type="compositionally biased region" description="Low complexity" evidence="7">
    <location>
        <begin position="240"/>
        <end position="251"/>
    </location>
</feature>
<dbReference type="GO" id="GO:0071972">
    <property type="term" value="F:peptidoglycan L,D-transpeptidase activity"/>
    <property type="evidence" value="ECO:0007669"/>
    <property type="project" value="TreeGrafter"/>
</dbReference>
<name>A0AB39PDR2_9ACTN</name>
<dbReference type="PANTHER" id="PTHR30582">
    <property type="entry name" value="L,D-TRANSPEPTIDASE"/>
    <property type="match status" value="1"/>
</dbReference>
<evidence type="ECO:0000256" key="7">
    <source>
        <dbReference type="SAM" id="MobiDB-lite"/>
    </source>
</evidence>
<accession>A0AB39PDR2</accession>
<dbReference type="InterPro" id="IPR050979">
    <property type="entry name" value="LD-transpeptidase"/>
</dbReference>
<evidence type="ECO:0000256" key="1">
    <source>
        <dbReference type="ARBA" id="ARBA00004752"/>
    </source>
</evidence>
<dbReference type="SUPFAM" id="SSF47090">
    <property type="entry name" value="PGBD-like"/>
    <property type="match status" value="1"/>
</dbReference>
<dbReference type="EMBL" id="CP163435">
    <property type="protein sequence ID" value="XDQ27214.1"/>
    <property type="molecule type" value="Genomic_DNA"/>
</dbReference>
<dbReference type="AlphaFoldDB" id="A0AB39PDR2"/>
<feature type="domain" description="L,D-TPase catalytic" evidence="9">
    <location>
        <begin position="113"/>
        <end position="224"/>
    </location>
</feature>
<evidence type="ECO:0000256" key="5">
    <source>
        <dbReference type="ARBA" id="ARBA00023316"/>
    </source>
</evidence>
<protein>
    <submittedName>
        <fullName evidence="10">L,D-transpeptidase family protein</fullName>
    </submittedName>
</protein>
<dbReference type="InterPro" id="IPR038063">
    <property type="entry name" value="Transpep_catalytic_dom"/>
</dbReference>
<evidence type="ECO:0000256" key="8">
    <source>
        <dbReference type="SAM" id="SignalP"/>
    </source>
</evidence>
<evidence type="ECO:0000256" key="4">
    <source>
        <dbReference type="ARBA" id="ARBA00022984"/>
    </source>
</evidence>
<comment type="pathway">
    <text evidence="1 6">Cell wall biogenesis; peptidoglycan biosynthesis.</text>
</comment>
<dbReference type="InterPro" id="IPR005490">
    <property type="entry name" value="LD_TPept_cat_dom"/>
</dbReference>
<proteinExistence type="predicted"/>
<evidence type="ECO:0000256" key="6">
    <source>
        <dbReference type="PROSITE-ProRule" id="PRU01373"/>
    </source>
</evidence>
<feature type="signal peptide" evidence="8">
    <location>
        <begin position="1"/>
        <end position="32"/>
    </location>
</feature>
<dbReference type="Pfam" id="PF03734">
    <property type="entry name" value="YkuD"/>
    <property type="match status" value="1"/>
</dbReference>
<keyword evidence="2" id="KW-0808">Transferase</keyword>
<dbReference type="GO" id="GO:0008360">
    <property type="term" value="P:regulation of cell shape"/>
    <property type="evidence" value="ECO:0007669"/>
    <property type="project" value="UniProtKB-UniRule"/>
</dbReference>
<feature type="chain" id="PRO_5044325172" evidence="8">
    <location>
        <begin position="33"/>
        <end position="267"/>
    </location>
</feature>
<dbReference type="GO" id="GO:0018104">
    <property type="term" value="P:peptidoglycan-protein cross-linking"/>
    <property type="evidence" value="ECO:0007669"/>
    <property type="project" value="TreeGrafter"/>
</dbReference>
<keyword evidence="4 6" id="KW-0573">Peptidoglycan synthesis</keyword>
<dbReference type="InterPro" id="IPR036365">
    <property type="entry name" value="PGBD-like_sf"/>
</dbReference>
<dbReference type="Gene3D" id="2.40.440.10">
    <property type="entry name" value="L,D-transpeptidase catalytic domain-like"/>
    <property type="match status" value="1"/>
</dbReference>
<dbReference type="CDD" id="cd16913">
    <property type="entry name" value="YkuD_like"/>
    <property type="match status" value="1"/>
</dbReference>
<feature type="active site" description="Proton donor/acceptor" evidence="6">
    <location>
        <position position="186"/>
    </location>
</feature>
<evidence type="ECO:0000313" key="10">
    <source>
        <dbReference type="EMBL" id="XDQ27214.1"/>
    </source>
</evidence>
<sequence>MRRKGRIPLTVVGAAVASALLWAAAPLPGAQAAPVPACTSGTGPYQWELEQHLRLPRDGRQSPADCAAIRRFQERTGLRPADGYAGLATYRMMLVVEARPNPNAAGKCPVRDYKVACVDLDRQLVWVQEGRRVVFGPVPARTGRDGYETRGGWHQVYWKDRDHYSDIYGNAPMPFAQFFSDGQAFHGVLDDLFKGGSHGCVNLRYADAEQLWGVLQVDDAVYVWGDKPGTWRSLRPAARAVTGASSPAAGPGAPPAVRTPPPTPGAR</sequence>
<dbReference type="GO" id="GO:0005576">
    <property type="term" value="C:extracellular region"/>
    <property type="evidence" value="ECO:0007669"/>
    <property type="project" value="TreeGrafter"/>
</dbReference>
<feature type="active site" description="Nucleophile" evidence="6">
    <location>
        <position position="200"/>
    </location>
</feature>
<dbReference type="SUPFAM" id="SSF141523">
    <property type="entry name" value="L,D-transpeptidase catalytic domain-like"/>
    <property type="match status" value="1"/>
</dbReference>
<reference evidence="10" key="1">
    <citation type="submission" date="2024-07" db="EMBL/GenBank/DDBJ databases">
        <authorList>
            <person name="Yu S.T."/>
        </authorList>
    </citation>
    <scope>NUCLEOTIDE SEQUENCE</scope>
    <source>
        <strain evidence="10">R21</strain>
    </source>
</reference>
<organism evidence="10">
    <name type="scientific">Streptomyces sp. R21</name>
    <dbReference type="NCBI Taxonomy" id="3238627"/>
    <lineage>
        <taxon>Bacteria</taxon>
        <taxon>Bacillati</taxon>
        <taxon>Actinomycetota</taxon>
        <taxon>Actinomycetes</taxon>
        <taxon>Kitasatosporales</taxon>
        <taxon>Streptomycetaceae</taxon>
        <taxon>Streptomyces</taxon>
    </lineage>
</organism>
<feature type="region of interest" description="Disordered" evidence="7">
    <location>
        <begin position="240"/>
        <end position="267"/>
    </location>
</feature>
<gene>
    <name evidence="10" type="ORF">AB5J56_21970</name>
</gene>
<evidence type="ECO:0000259" key="9">
    <source>
        <dbReference type="PROSITE" id="PS52029"/>
    </source>
</evidence>
<dbReference type="PROSITE" id="PS52029">
    <property type="entry name" value="LD_TPASE"/>
    <property type="match status" value="1"/>
</dbReference>
<dbReference type="RefSeq" id="WP_369234470.1">
    <property type="nucleotide sequence ID" value="NZ_CP163435.1"/>
</dbReference>
<keyword evidence="5 6" id="KW-0961">Cell wall biogenesis/degradation</keyword>
<evidence type="ECO:0000256" key="3">
    <source>
        <dbReference type="ARBA" id="ARBA00022960"/>
    </source>
</evidence>
<feature type="compositionally biased region" description="Pro residues" evidence="7">
    <location>
        <begin position="252"/>
        <end position="267"/>
    </location>
</feature>
<dbReference type="GO" id="GO:0016740">
    <property type="term" value="F:transferase activity"/>
    <property type="evidence" value="ECO:0007669"/>
    <property type="project" value="UniProtKB-KW"/>
</dbReference>
<keyword evidence="3 6" id="KW-0133">Cell shape</keyword>
<dbReference type="PANTHER" id="PTHR30582:SF33">
    <property type="entry name" value="EXPORTED PROTEIN"/>
    <property type="match status" value="1"/>
</dbReference>
<keyword evidence="8" id="KW-0732">Signal</keyword>
<evidence type="ECO:0000256" key="2">
    <source>
        <dbReference type="ARBA" id="ARBA00022679"/>
    </source>
</evidence>
<dbReference type="GO" id="GO:0071555">
    <property type="term" value="P:cell wall organization"/>
    <property type="evidence" value="ECO:0007669"/>
    <property type="project" value="UniProtKB-UniRule"/>
</dbReference>